<feature type="compositionally biased region" description="Polar residues" evidence="1">
    <location>
        <begin position="43"/>
        <end position="54"/>
    </location>
</feature>
<feature type="region of interest" description="Disordered" evidence="1">
    <location>
        <begin position="1"/>
        <end position="94"/>
    </location>
</feature>
<accession>A0A5C3MWZ3</accession>
<dbReference type="Proteomes" id="UP000305948">
    <property type="component" value="Unassembled WGS sequence"/>
</dbReference>
<gene>
    <name evidence="2" type="ORF">OE88DRAFT_1661568</name>
</gene>
<feature type="compositionally biased region" description="Basic and acidic residues" evidence="1">
    <location>
        <begin position="10"/>
        <end position="25"/>
    </location>
</feature>
<dbReference type="OrthoDB" id="3170343at2759"/>
<evidence type="ECO:0000313" key="3">
    <source>
        <dbReference type="Proteomes" id="UP000305948"/>
    </source>
</evidence>
<dbReference type="EMBL" id="ML213514">
    <property type="protein sequence ID" value="TFK50049.1"/>
    <property type="molecule type" value="Genomic_DNA"/>
</dbReference>
<proteinExistence type="predicted"/>
<organism evidence="2 3">
    <name type="scientific">Heliocybe sulcata</name>
    <dbReference type="NCBI Taxonomy" id="5364"/>
    <lineage>
        <taxon>Eukaryota</taxon>
        <taxon>Fungi</taxon>
        <taxon>Dikarya</taxon>
        <taxon>Basidiomycota</taxon>
        <taxon>Agaricomycotina</taxon>
        <taxon>Agaricomycetes</taxon>
        <taxon>Gloeophyllales</taxon>
        <taxon>Gloeophyllaceae</taxon>
        <taxon>Heliocybe</taxon>
    </lineage>
</organism>
<dbReference type="AlphaFoldDB" id="A0A5C3MWZ3"/>
<evidence type="ECO:0000313" key="2">
    <source>
        <dbReference type="EMBL" id="TFK50049.1"/>
    </source>
</evidence>
<protein>
    <submittedName>
        <fullName evidence="2">Uncharacterized protein</fullName>
    </submittedName>
</protein>
<name>A0A5C3MWZ3_9AGAM</name>
<keyword evidence="3" id="KW-1185">Reference proteome</keyword>
<sequence>MSYLNNVARYPEDNHVPHPRDRAPEGEQQSNTGAFNVEPPVIPSQSGDSVSSGADSEDGFRERNSQGEFEGVGHAQGQEHAPEKPGIGQRMKGNLEKVTGKAIGDVGMVEEGEQLKTGQSGSNF</sequence>
<evidence type="ECO:0000256" key="1">
    <source>
        <dbReference type="SAM" id="MobiDB-lite"/>
    </source>
</evidence>
<reference evidence="2 3" key="1">
    <citation type="journal article" date="2019" name="Nat. Ecol. Evol.">
        <title>Megaphylogeny resolves global patterns of mushroom evolution.</title>
        <authorList>
            <person name="Varga T."/>
            <person name="Krizsan K."/>
            <person name="Foldi C."/>
            <person name="Dima B."/>
            <person name="Sanchez-Garcia M."/>
            <person name="Sanchez-Ramirez S."/>
            <person name="Szollosi G.J."/>
            <person name="Szarkandi J.G."/>
            <person name="Papp V."/>
            <person name="Albert L."/>
            <person name="Andreopoulos W."/>
            <person name="Angelini C."/>
            <person name="Antonin V."/>
            <person name="Barry K.W."/>
            <person name="Bougher N.L."/>
            <person name="Buchanan P."/>
            <person name="Buyck B."/>
            <person name="Bense V."/>
            <person name="Catcheside P."/>
            <person name="Chovatia M."/>
            <person name="Cooper J."/>
            <person name="Damon W."/>
            <person name="Desjardin D."/>
            <person name="Finy P."/>
            <person name="Geml J."/>
            <person name="Haridas S."/>
            <person name="Hughes K."/>
            <person name="Justo A."/>
            <person name="Karasinski D."/>
            <person name="Kautmanova I."/>
            <person name="Kiss B."/>
            <person name="Kocsube S."/>
            <person name="Kotiranta H."/>
            <person name="LaButti K.M."/>
            <person name="Lechner B.E."/>
            <person name="Liimatainen K."/>
            <person name="Lipzen A."/>
            <person name="Lukacs Z."/>
            <person name="Mihaltcheva S."/>
            <person name="Morgado L.N."/>
            <person name="Niskanen T."/>
            <person name="Noordeloos M.E."/>
            <person name="Ohm R.A."/>
            <person name="Ortiz-Santana B."/>
            <person name="Ovrebo C."/>
            <person name="Racz N."/>
            <person name="Riley R."/>
            <person name="Savchenko A."/>
            <person name="Shiryaev A."/>
            <person name="Soop K."/>
            <person name="Spirin V."/>
            <person name="Szebenyi C."/>
            <person name="Tomsovsky M."/>
            <person name="Tulloss R.E."/>
            <person name="Uehling J."/>
            <person name="Grigoriev I.V."/>
            <person name="Vagvolgyi C."/>
            <person name="Papp T."/>
            <person name="Martin F.M."/>
            <person name="Miettinen O."/>
            <person name="Hibbett D.S."/>
            <person name="Nagy L.G."/>
        </authorList>
    </citation>
    <scope>NUCLEOTIDE SEQUENCE [LARGE SCALE GENOMIC DNA]</scope>
    <source>
        <strain evidence="2 3">OMC1185</strain>
    </source>
</reference>